<sequence>MAETARTAVPIRVFCRSAATPSQQLRLHHQGAGHYRSNWAEPVTGGVFGLQRFANDFYALSPGKPVPTVVSSDEAGREAVAAQSADRVLAAGVRDHRRRGFRHVTVVHRPGDRSGRRASAGPNASGEGCAMDFSAIVTDALRYDQCRLAGAVGADHADPPW</sequence>
<organism evidence="1 2">
    <name type="scientific">Streptomyces azureus</name>
    <dbReference type="NCBI Taxonomy" id="146537"/>
    <lineage>
        <taxon>Bacteria</taxon>
        <taxon>Bacillati</taxon>
        <taxon>Actinomycetota</taxon>
        <taxon>Actinomycetes</taxon>
        <taxon>Kitasatosporales</taxon>
        <taxon>Streptomycetaceae</taxon>
        <taxon>Streptomyces</taxon>
    </lineage>
</organism>
<gene>
    <name evidence="1" type="ORF">SAZU_3818</name>
</gene>
<proteinExistence type="predicted"/>
<accession>A0A0K8PMJ3</accession>
<name>A0A0K8PMJ3_STRAJ</name>
<dbReference type="PATRIC" id="fig|146537.3.peg.4018"/>
<dbReference type="Proteomes" id="UP000053859">
    <property type="component" value="Unassembled WGS sequence"/>
</dbReference>
<evidence type="ECO:0000313" key="2">
    <source>
        <dbReference type="Proteomes" id="UP000053859"/>
    </source>
</evidence>
<keyword evidence="2" id="KW-1185">Reference proteome</keyword>
<evidence type="ECO:0000313" key="1">
    <source>
        <dbReference type="EMBL" id="GAP48953.1"/>
    </source>
</evidence>
<dbReference type="AlphaFoldDB" id="A0A0K8PMJ3"/>
<protein>
    <submittedName>
        <fullName evidence="1">Putative Leu-binding protein like protein</fullName>
    </submittedName>
</protein>
<reference evidence="1" key="1">
    <citation type="journal article" date="2015" name="Genome Announc.">
        <title>Draft Genome Sequence of Thiostrepton-Producing Streptomyces azureus ATCC 14921.</title>
        <authorList>
            <person name="Sakihara K."/>
            <person name="Maeda J."/>
            <person name="Tashiro K."/>
            <person name="Fujino Y."/>
            <person name="Kuhara S."/>
            <person name="Ohshima T."/>
            <person name="Ogata S."/>
            <person name="Doi K."/>
        </authorList>
    </citation>
    <scope>NUCLEOTIDE SEQUENCE [LARGE SCALE GENOMIC DNA]</scope>
    <source>
        <strain evidence="1">ATCC14921</strain>
    </source>
</reference>
<dbReference type="EMBL" id="DF968286">
    <property type="protein sequence ID" value="GAP48953.1"/>
    <property type="molecule type" value="Genomic_DNA"/>
</dbReference>